<keyword evidence="2" id="KW-1185">Reference proteome</keyword>
<gene>
    <name evidence="1" type="ORF">SCALIN_C11_0096</name>
</gene>
<evidence type="ECO:0000313" key="1">
    <source>
        <dbReference type="EMBL" id="GAX60485.1"/>
    </source>
</evidence>
<reference evidence="2" key="1">
    <citation type="journal article" date="2017" name="Environ. Microbiol. Rep.">
        <title>Genetic Diversity of Marine Anaerobic Ammonium-Oxidizing Bacteria as Revealed by Genomic and Proteomic Analyses of 'Candidatus Scalindua japonica'.</title>
        <authorList>
            <person name="Oshiki M."/>
            <person name="Mizuto K."/>
            <person name="Kimura Z."/>
            <person name="Kindaichi T."/>
            <person name="Satoh H."/>
            <person name="Okabe S."/>
        </authorList>
    </citation>
    <scope>NUCLEOTIDE SEQUENCE [LARGE SCALE GENOMIC DNA]</scope>
    <source>
        <strain evidence="2">husup-a2</strain>
    </source>
</reference>
<keyword evidence="1" id="KW-0269">Exonuclease</keyword>
<dbReference type="GO" id="GO:0004527">
    <property type="term" value="F:exonuclease activity"/>
    <property type="evidence" value="ECO:0007669"/>
    <property type="project" value="UniProtKB-KW"/>
</dbReference>
<dbReference type="RefSeq" id="WP_096893883.1">
    <property type="nucleotide sequence ID" value="NZ_BAOS01000011.1"/>
</dbReference>
<dbReference type="AlphaFoldDB" id="A0A286TX71"/>
<name>A0A286TX71_9BACT</name>
<sequence length="141" mass="16123">MSYKTRPYISNTFGIVGNPFIYYEITQDRKLYTHRRVLDLFNWAAKDTLSLYGASANLKNKKFIKGLVSLGDVEVSVPGKTRIFQNIRGVKSFMLAVEGEHPDVQPPPPPEPLWYEGLVEKDLEDYVICIPQMDSVLEKIL</sequence>
<comment type="caution">
    <text evidence="1">The sequence shown here is derived from an EMBL/GenBank/DDBJ whole genome shotgun (WGS) entry which is preliminary data.</text>
</comment>
<dbReference type="EMBL" id="BAOS01000011">
    <property type="protein sequence ID" value="GAX60485.1"/>
    <property type="molecule type" value="Genomic_DNA"/>
</dbReference>
<accession>A0A286TX71</accession>
<evidence type="ECO:0000313" key="2">
    <source>
        <dbReference type="Proteomes" id="UP000218542"/>
    </source>
</evidence>
<keyword evidence="1" id="KW-0378">Hydrolase</keyword>
<organism evidence="1 2">
    <name type="scientific">Candidatus Scalindua japonica</name>
    <dbReference type="NCBI Taxonomy" id="1284222"/>
    <lineage>
        <taxon>Bacteria</taxon>
        <taxon>Pseudomonadati</taxon>
        <taxon>Planctomycetota</taxon>
        <taxon>Candidatus Brocadiia</taxon>
        <taxon>Candidatus Brocadiales</taxon>
        <taxon>Candidatus Scalinduaceae</taxon>
        <taxon>Candidatus Scalindua</taxon>
    </lineage>
</organism>
<keyword evidence="1" id="KW-0540">Nuclease</keyword>
<dbReference type="Proteomes" id="UP000218542">
    <property type="component" value="Unassembled WGS sequence"/>
</dbReference>
<proteinExistence type="predicted"/>
<protein>
    <submittedName>
        <fullName evidence="1">Exonuclease V gamma subunit</fullName>
    </submittedName>
</protein>